<feature type="domain" description="Mannitol dehydrogenase N-terminal" evidence="4">
    <location>
        <begin position="7"/>
        <end position="232"/>
    </location>
</feature>
<name>A0ABW0BTH9_9BACT</name>
<keyword evidence="7" id="KW-1185">Reference proteome</keyword>
<sequence length="437" mass="49698">MENSTIQILQFGTGNFLRAFIEPMVQDISSPEKPLNICMIQSTGGNTLAGLKNQTFQYHVAVAGIDTGNKVEEIQKITCVKDGLHLPAEADKFFDFAANPDVKWIISNVTEAGMVWKNEGPITKFAESFAGRLTQWLYRRFLNLPSAQTVILPCELLPKNGDLLKEFVLNHAQDWQLPTEFSLWINKQCRFLNSLVDRIVPGFPSHLELKEKENDAFVVQTEPYCFWAIEGDEKDRHLLPFLDSKAEVVLSNSIDYYSLRKIRILNGLHTFMAAKGLLEGIVTVGEYVSNEENLIVLNQLLEMEIYPCLPGPKEDLERYANQVLDRFRNPFVSHKLADISLNSIAKFKSRLAPIFDFHIQQTGSLPPIATLGLVSLILFYLNHSDKIRDTAEVKEYFLNQNESLSEFEKITISIKDLFGFEDLGSLLVAYEKVRKTR</sequence>
<evidence type="ECO:0000259" key="4">
    <source>
        <dbReference type="Pfam" id="PF01232"/>
    </source>
</evidence>
<reference evidence="7" key="1">
    <citation type="journal article" date="2019" name="Int. J. Syst. Evol. Microbiol.">
        <title>The Global Catalogue of Microorganisms (GCM) 10K type strain sequencing project: providing services to taxonomists for standard genome sequencing and annotation.</title>
        <authorList>
            <consortium name="The Broad Institute Genomics Platform"/>
            <consortium name="The Broad Institute Genome Sequencing Center for Infectious Disease"/>
            <person name="Wu L."/>
            <person name="Ma J."/>
        </authorList>
    </citation>
    <scope>NUCLEOTIDE SEQUENCE [LARGE SCALE GENOMIC DNA]</scope>
    <source>
        <strain evidence="7">CGMCC 1.7030</strain>
    </source>
</reference>
<feature type="transmembrane region" description="Helical" evidence="3">
    <location>
        <begin position="364"/>
        <end position="381"/>
    </location>
</feature>
<dbReference type="SUPFAM" id="SSF48179">
    <property type="entry name" value="6-phosphogluconate dehydrogenase C-terminal domain-like"/>
    <property type="match status" value="1"/>
</dbReference>
<evidence type="ECO:0000313" key="7">
    <source>
        <dbReference type="Proteomes" id="UP001596163"/>
    </source>
</evidence>
<evidence type="ECO:0000259" key="5">
    <source>
        <dbReference type="Pfam" id="PF08125"/>
    </source>
</evidence>
<dbReference type="GO" id="GO:0009026">
    <property type="term" value="F:tagaturonate reductase activity"/>
    <property type="evidence" value="ECO:0007669"/>
    <property type="project" value="UniProtKB-EC"/>
</dbReference>
<dbReference type="NCBIfam" id="NF002969">
    <property type="entry name" value="PRK03643.1"/>
    <property type="match status" value="1"/>
</dbReference>
<protein>
    <submittedName>
        <fullName evidence="6">Tagaturonate reductase</fullName>
        <ecNumber evidence="6">1.1.1.58</ecNumber>
    </submittedName>
</protein>
<dbReference type="InterPro" id="IPR036291">
    <property type="entry name" value="NAD(P)-bd_dom_sf"/>
</dbReference>
<gene>
    <name evidence="6" type="ORF">ACFPIK_03080</name>
</gene>
<evidence type="ECO:0000313" key="6">
    <source>
        <dbReference type="EMBL" id="MFC5190736.1"/>
    </source>
</evidence>
<keyword evidence="3" id="KW-0812">Transmembrane</keyword>
<dbReference type="RefSeq" id="WP_377912105.1">
    <property type="nucleotide sequence ID" value="NZ_JBHSKS010000002.1"/>
</dbReference>
<dbReference type="Gene3D" id="1.10.1040.10">
    <property type="entry name" value="N-(1-d-carboxylethyl)-l-norvaline Dehydrogenase, domain 2"/>
    <property type="match status" value="1"/>
</dbReference>
<dbReference type="PRINTS" id="PR00084">
    <property type="entry name" value="MTLDHDRGNASE"/>
</dbReference>
<dbReference type="Gene3D" id="3.40.50.720">
    <property type="entry name" value="NAD(P)-binding Rossmann-like Domain"/>
    <property type="match status" value="1"/>
</dbReference>
<dbReference type="InterPro" id="IPR013118">
    <property type="entry name" value="Mannitol_DH_C"/>
</dbReference>
<dbReference type="PANTHER" id="PTHR30524">
    <property type="entry name" value="MANNITOL-1-PHOSPHATE 5-DEHYDROGENASE"/>
    <property type="match status" value="1"/>
</dbReference>
<evidence type="ECO:0000256" key="1">
    <source>
        <dbReference type="ARBA" id="ARBA00023002"/>
    </source>
</evidence>
<proteinExistence type="predicted"/>
<evidence type="ECO:0000256" key="2">
    <source>
        <dbReference type="ARBA" id="ARBA00023027"/>
    </source>
</evidence>
<evidence type="ECO:0000256" key="3">
    <source>
        <dbReference type="SAM" id="Phobius"/>
    </source>
</evidence>
<dbReference type="EC" id="1.1.1.58" evidence="6"/>
<comment type="caution">
    <text evidence="6">The sequence shown here is derived from an EMBL/GenBank/DDBJ whole genome shotgun (WGS) entry which is preliminary data.</text>
</comment>
<dbReference type="InterPro" id="IPR013328">
    <property type="entry name" value="6PGD_dom2"/>
</dbReference>
<accession>A0ABW0BTH9</accession>
<dbReference type="InterPro" id="IPR000669">
    <property type="entry name" value="Mannitol_DH"/>
</dbReference>
<keyword evidence="1 6" id="KW-0560">Oxidoreductase</keyword>
<dbReference type="EMBL" id="JBHSKS010000002">
    <property type="protein sequence ID" value="MFC5190736.1"/>
    <property type="molecule type" value="Genomic_DNA"/>
</dbReference>
<dbReference type="Pfam" id="PF08125">
    <property type="entry name" value="Mannitol_dh_C"/>
    <property type="match status" value="1"/>
</dbReference>
<dbReference type="PANTHER" id="PTHR30524:SF0">
    <property type="entry name" value="ALTRONATE OXIDOREDUCTASE-RELATED"/>
    <property type="match status" value="1"/>
</dbReference>
<dbReference type="InterPro" id="IPR008927">
    <property type="entry name" value="6-PGluconate_DH-like_C_sf"/>
</dbReference>
<keyword evidence="2" id="KW-0520">NAD</keyword>
<dbReference type="InterPro" id="IPR013131">
    <property type="entry name" value="Mannitol_DH_N"/>
</dbReference>
<organism evidence="6 7">
    <name type="scientific">Algoriphagus aquatilis</name>
    <dbReference type="NCBI Taxonomy" id="490186"/>
    <lineage>
        <taxon>Bacteria</taxon>
        <taxon>Pseudomonadati</taxon>
        <taxon>Bacteroidota</taxon>
        <taxon>Cytophagia</taxon>
        <taxon>Cytophagales</taxon>
        <taxon>Cyclobacteriaceae</taxon>
        <taxon>Algoriphagus</taxon>
    </lineage>
</organism>
<dbReference type="Pfam" id="PF01232">
    <property type="entry name" value="Mannitol_dh"/>
    <property type="match status" value="1"/>
</dbReference>
<feature type="domain" description="Mannitol dehydrogenase C-terminal" evidence="5">
    <location>
        <begin position="254"/>
        <end position="399"/>
    </location>
</feature>
<keyword evidence="3" id="KW-0472">Membrane</keyword>
<keyword evidence="3" id="KW-1133">Transmembrane helix</keyword>
<dbReference type="SUPFAM" id="SSF51735">
    <property type="entry name" value="NAD(P)-binding Rossmann-fold domains"/>
    <property type="match status" value="1"/>
</dbReference>
<dbReference type="Proteomes" id="UP001596163">
    <property type="component" value="Unassembled WGS sequence"/>
</dbReference>